<dbReference type="Gene3D" id="6.10.280.50">
    <property type="match status" value="1"/>
</dbReference>
<dbReference type="AlphaFoldDB" id="A0AAU7E9W5"/>
<sequence length="72" mass="8440">MLHEYRELISELKGKDAHFDKLFERHNELDDQIKDAEEGRVHLDDLALSALKREKLGIKDELSEYLANCKKS</sequence>
<protein>
    <submittedName>
        <fullName evidence="2">YdcH family protein</fullName>
    </submittedName>
</protein>
<dbReference type="Pfam" id="PF04325">
    <property type="entry name" value="DUF465"/>
    <property type="match status" value="1"/>
</dbReference>
<dbReference type="RefSeq" id="WP_134239379.1">
    <property type="nucleotide sequence ID" value="NZ_CP155620.1"/>
</dbReference>
<accession>A0AAU7E9W5</accession>
<gene>
    <name evidence="2" type="ORF">AAH949_03605</name>
</gene>
<reference evidence="2" key="1">
    <citation type="submission" date="2024-05" db="EMBL/GenBank/DDBJ databases">
        <title>Campylobacter coli isolated from environmental waters in Slovenia.</title>
        <authorList>
            <person name="Zautner A.E."/>
            <person name="Bunk B."/>
            <person name="Riedel T."/>
            <person name="Sproeer C."/>
        </authorList>
    </citation>
    <scope>NUCLEOTIDE SEQUENCE</scope>
    <source>
        <strain evidence="2">CCS1377</strain>
    </source>
</reference>
<proteinExistence type="predicted"/>
<dbReference type="InterPro" id="IPR038444">
    <property type="entry name" value="DUF465_sf"/>
</dbReference>
<name>A0AAU7E9W5_9BACT</name>
<evidence type="ECO:0000256" key="1">
    <source>
        <dbReference type="SAM" id="Coils"/>
    </source>
</evidence>
<dbReference type="EMBL" id="CP155620">
    <property type="protein sequence ID" value="XBJ29929.1"/>
    <property type="molecule type" value="Genomic_DNA"/>
</dbReference>
<keyword evidence="1" id="KW-0175">Coiled coil</keyword>
<feature type="coiled-coil region" evidence="1">
    <location>
        <begin position="19"/>
        <end position="68"/>
    </location>
</feature>
<organism evidence="2">
    <name type="scientific">Campylobacter sp. CCS1377</name>
    <dbReference type="NCBI Taxonomy" id="3158229"/>
    <lineage>
        <taxon>Bacteria</taxon>
        <taxon>Pseudomonadati</taxon>
        <taxon>Campylobacterota</taxon>
        <taxon>Epsilonproteobacteria</taxon>
        <taxon>Campylobacterales</taxon>
        <taxon>Campylobacteraceae</taxon>
        <taxon>Campylobacter</taxon>
    </lineage>
</organism>
<dbReference type="InterPro" id="IPR007420">
    <property type="entry name" value="DUF465"/>
</dbReference>
<evidence type="ECO:0000313" key="2">
    <source>
        <dbReference type="EMBL" id="XBJ29929.1"/>
    </source>
</evidence>